<dbReference type="InterPro" id="IPR001810">
    <property type="entry name" value="F-box_dom"/>
</dbReference>
<comment type="caution">
    <text evidence="2">The sequence shown here is derived from an EMBL/GenBank/DDBJ whole genome shotgun (WGS) entry which is preliminary data.</text>
</comment>
<dbReference type="InterPro" id="IPR017451">
    <property type="entry name" value="F-box-assoc_interact_dom"/>
</dbReference>
<dbReference type="SUPFAM" id="SSF81383">
    <property type="entry name" value="F-box domain"/>
    <property type="match status" value="1"/>
</dbReference>
<keyword evidence="3" id="KW-1185">Reference proteome</keyword>
<dbReference type="InterPro" id="IPR050796">
    <property type="entry name" value="SCF_F-box_component"/>
</dbReference>
<dbReference type="NCBIfam" id="TIGR01640">
    <property type="entry name" value="F_box_assoc_1"/>
    <property type="match status" value="1"/>
</dbReference>
<dbReference type="Pfam" id="PF07734">
    <property type="entry name" value="FBA_1"/>
    <property type="match status" value="1"/>
</dbReference>
<feature type="domain" description="F-box" evidence="1">
    <location>
        <begin position="1"/>
        <end position="46"/>
    </location>
</feature>
<dbReference type="EMBL" id="CAMAPF010000124">
    <property type="protein sequence ID" value="CAH9104082.1"/>
    <property type="molecule type" value="Genomic_DNA"/>
</dbReference>
<name>A0AAV0DRY3_9ASTE</name>
<accession>A0AAV0DRY3</accession>
<organism evidence="2 3">
    <name type="scientific">Cuscuta epithymum</name>
    <dbReference type="NCBI Taxonomy" id="186058"/>
    <lineage>
        <taxon>Eukaryota</taxon>
        <taxon>Viridiplantae</taxon>
        <taxon>Streptophyta</taxon>
        <taxon>Embryophyta</taxon>
        <taxon>Tracheophyta</taxon>
        <taxon>Spermatophyta</taxon>
        <taxon>Magnoliopsida</taxon>
        <taxon>eudicotyledons</taxon>
        <taxon>Gunneridae</taxon>
        <taxon>Pentapetalae</taxon>
        <taxon>asterids</taxon>
        <taxon>lamiids</taxon>
        <taxon>Solanales</taxon>
        <taxon>Convolvulaceae</taxon>
        <taxon>Cuscuteae</taxon>
        <taxon>Cuscuta</taxon>
        <taxon>Cuscuta subgen. Cuscuta</taxon>
    </lineage>
</organism>
<dbReference type="PANTHER" id="PTHR31672">
    <property type="entry name" value="BNACNNG10540D PROTEIN"/>
    <property type="match status" value="1"/>
</dbReference>
<dbReference type="AlphaFoldDB" id="A0AAV0DRY3"/>
<evidence type="ECO:0000313" key="3">
    <source>
        <dbReference type="Proteomes" id="UP001152523"/>
    </source>
</evidence>
<dbReference type="InterPro" id="IPR036047">
    <property type="entry name" value="F-box-like_dom_sf"/>
</dbReference>
<sequence>MENCKFPRELLIEILVKMPIKSLMRFKCVCKYLCDLIKKDHHLKNKFYEINRGKYDCAVIEVETAPGSSANKLFALLHKESECDEVRCTCVEIPDSAARYVSSCDGMLCLIFSKGGFDLRSSDFSDCCYTGDMNFNVLIWNPFIKEINALPPVVVPNNPPTDVAITYLLYEAFGFGISNNKTWKVVMLWHFDYDPRDIEFTYEIVMVCSQDAGDGSWRWRKIDALPNVAVEPTQDFYLKGKYYWRVHSVYGSNLPFSGERLLWFDLDSEVFGMIPLPNTGDHFSCTVMNDTIALISHRCEEDSWPMDHMDIRLMSETSGDIDWPKQWRIDCGGSIGKHELLYPPAEYRTWEEEWSPVGIWNQGGRLHLLAFPDIKKYRAIGCCGTRRFSGEDNYKPYLVSVDLETQEMKLIYLAQETKCVKIVSNSSGKYVQVLSESSIEATQLWMDTLPSCQAYARMYNPSLKLP</sequence>
<dbReference type="Gene3D" id="1.20.1280.50">
    <property type="match status" value="1"/>
</dbReference>
<dbReference type="InterPro" id="IPR006527">
    <property type="entry name" value="F-box-assoc_dom_typ1"/>
</dbReference>
<protein>
    <recommendedName>
        <fullName evidence="1">F-box domain-containing protein</fullName>
    </recommendedName>
</protein>
<dbReference type="Proteomes" id="UP001152523">
    <property type="component" value="Unassembled WGS sequence"/>
</dbReference>
<dbReference type="PANTHER" id="PTHR31672:SF13">
    <property type="entry name" value="F-BOX PROTEIN CPR30-LIKE"/>
    <property type="match status" value="1"/>
</dbReference>
<dbReference type="Pfam" id="PF00646">
    <property type="entry name" value="F-box"/>
    <property type="match status" value="1"/>
</dbReference>
<dbReference type="PROSITE" id="PS50181">
    <property type="entry name" value="FBOX"/>
    <property type="match status" value="1"/>
</dbReference>
<dbReference type="SMART" id="SM00256">
    <property type="entry name" value="FBOX"/>
    <property type="match status" value="1"/>
</dbReference>
<evidence type="ECO:0000259" key="1">
    <source>
        <dbReference type="PROSITE" id="PS50181"/>
    </source>
</evidence>
<proteinExistence type="predicted"/>
<gene>
    <name evidence="2" type="ORF">CEPIT_LOCUS16652</name>
</gene>
<reference evidence="2" key="1">
    <citation type="submission" date="2022-07" db="EMBL/GenBank/DDBJ databases">
        <authorList>
            <person name="Macas J."/>
            <person name="Novak P."/>
            <person name="Neumann P."/>
        </authorList>
    </citation>
    <scope>NUCLEOTIDE SEQUENCE</scope>
</reference>
<evidence type="ECO:0000313" key="2">
    <source>
        <dbReference type="EMBL" id="CAH9104082.1"/>
    </source>
</evidence>